<evidence type="ECO:0000313" key="1">
    <source>
        <dbReference type="EMBL" id="KRY56903.1"/>
    </source>
</evidence>
<dbReference type="EMBL" id="JYDI01000038">
    <property type="protein sequence ID" value="KRY56903.1"/>
    <property type="molecule type" value="Genomic_DNA"/>
</dbReference>
<dbReference type="Proteomes" id="UP000054653">
    <property type="component" value="Unassembled WGS sequence"/>
</dbReference>
<protein>
    <submittedName>
        <fullName evidence="1">Uncharacterized protein</fullName>
    </submittedName>
</protein>
<dbReference type="AlphaFoldDB" id="A0A0V1D604"/>
<name>A0A0V1D604_TRIBR</name>
<proteinExistence type="predicted"/>
<organism evidence="1 2">
    <name type="scientific">Trichinella britovi</name>
    <name type="common">Parasitic roundworm</name>
    <dbReference type="NCBI Taxonomy" id="45882"/>
    <lineage>
        <taxon>Eukaryota</taxon>
        <taxon>Metazoa</taxon>
        <taxon>Ecdysozoa</taxon>
        <taxon>Nematoda</taxon>
        <taxon>Enoplea</taxon>
        <taxon>Dorylaimia</taxon>
        <taxon>Trichinellida</taxon>
        <taxon>Trichinellidae</taxon>
        <taxon>Trichinella</taxon>
    </lineage>
</organism>
<comment type="caution">
    <text evidence="1">The sequence shown here is derived from an EMBL/GenBank/DDBJ whole genome shotgun (WGS) entry which is preliminary data.</text>
</comment>
<keyword evidence="2" id="KW-1185">Reference proteome</keyword>
<reference evidence="1 2" key="1">
    <citation type="submission" date="2015-01" db="EMBL/GenBank/DDBJ databases">
        <title>Evolution of Trichinella species and genotypes.</title>
        <authorList>
            <person name="Korhonen P.K."/>
            <person name="Edoardo P."/>
            <person name="Giuseppe L.R."/>
            <person name="Gasser R.B."/>
        </authorList>
    </citation>
    <scope>NUCLEOTIDE SEQUENCE [LARGE SCALE GENOMIC DNA]</scope>
    <source>
        <strain evidence="1">ISS120</strain>
    </source>
</reference>
<gene>
    <name evidence="1" type="ORF">T03_19</name>
</gene>
<evidence type="ECO:0000313" key="2">
    <source>
        <dbReference type="Proteomes" id="UP000054653"/>
    </source>
</evidence>
<sequence>MACGHLSANHGILLFRIDRPKNEHRNQPLVVHHESFWKLSSARLAAIFYSSLDLFPLRQPYQTPILSLWDNRNILHVED</sequence>
<accession>A0A0V1D604</accession>